<dbReference type="Proteomes" id="UP000654482">
    <property type="component" value="Unassembled WGS sequence"/>
</dbReference>
<keyword evidence="3" id="KW-1185">Reference proteome</keyword>
<name>A0A8J7AN80_9CYAN</name>
<keyword evidence="1" id="KW-0812">Transmembrane</keyword>
<accession>A0A8J7AN80</accession>
<sequence>MRNAPHSKNCLNEQGIYPCPVCRCGQITVLPLMEAMSCNFCNHIFTTNFEQQLLKLADSQPSLTWRWNGKTWKGLQHPGLQLGWDYLIVAIAFVVLPTAIVGCSAYLFPPIPGTPLAWLPSVWILLTFMAHLACVAWLAVEYYQLPILLYFRAIGRRLFNLRLM</sequence>
<evidence type="ECO:0000256" key="1">
    <source>
        <dbReference type="SAM" id="Phobius"/>
    </source>
</evidence>
<organism evidence="2 3">
    <name type="scientific">Lusitaniella coriacea LEGE 07157</name>
    <dbReference type="NCBI Taxonomy" id="945747"/>
    <lineage>
        <taxon>Bacteria</taxon>
        <taxon>Bacillati</taxon>
        <taxon>Cyanobacteriota</taxon>
        <taxon>Cyanophyceae</taxon>
        <taxon>Spirulinales</taxon>
        <taxon>Lusitaniellaceae</taxon>
        <taxon>Lusitaniella</taxon>
    </lineage>
</organism>
<dbReference type="AlphaFoldDB" id="A0A8J7AN80"/>
<reference evidence="2" key="1">
    <citation type="submission" date="2020-10" db="EMBL/GenBank/DDBJ databases">
        <authorList>
            <person name="Castelo-Branco R."/>
            <person name="Eusebio N."/>
            <person name="Adriana R."/>
            <person name="Vieira A."/>
            <person name="Brugerolle De Fraissinette N."/>
            <person name="Rezende De Castro R."/>
            <person name="Schneider M.P."/>
            <person name="Vasconcelos V."/>
            <person name="Leao P.N."/>
        </authorList>
    </citation>
    <scope>NUCLEOTIDE SEQUENCE</scope>
    <source>
        <strain evidence="2">LEGE 07157</strain>
    </source>
</reference>
<feature type="transmembrane region" description="Helical" evidence="1">
    <location>
        <begin position="120"/>
        <end position="140"/>
    </location>
</feature>
<comment type="caution">
    <text evidence="2">The sequence shown here is derived from an EMBL/GenBank/DDBJ whole genome shotgun (WGS) entry which is preliminary data.</text>
</comment>
<evidence type="ECO:0000313" key="2">
    <source>
        <dbReference type="EMBL" id="MBE9114888.1"/>
    </source>
</evidence>
<keyword evidence="1" id="KW-1133">Transmembrane helix</keyword>
<gene>
    <name evidence="2" type="ORF">IQ249_03155</name>
</gene>
<protein>
    <submittedName>
        <fullName evidence="2">Uncharacterized protein</fullName>
    </submittedName>
</protein>
<keyword evidence="1" id="KW-0472">Membrane</keyword>
<evidence type="ECO:0000313" key="3">
    <source>
        <dbReference type="Proteomes" id="UP000654482"/>
    </source>
</evidence>
<proteinExistence type="predicted"/>
<feature type="transmembrane region" description="Helical" evidence="1">
    <location>
        <begin position="86"/>
        <end position="108"/>
    </location>
</feature>
<dbReference type="RefSeq" id="WP_194027972.1">
    <property type="nucleotide sequence ID" value="NZ_JADEWZ010000003.1"/>
</dbReference>
<dbReference type="EMBL" id="JADEWZ010000003">
    <property type="protein sequence ID" value="MBE9114888.1"/>
    <property type="molecule type" value="Genomic_DNA"/>
</dbReference>